<evidence type="ECO:0000259" key="2">
    <source>
        <dbReference type="PROSITE" id="PS50102"/>
    </source>
</evidence>
<dbReference type="OrthoDB" id="10009520at2759"/>
<protein>
    <submittedName>
        <fullName evidence="3">DHX8</fullName>
        <ecNumber evidence="3">3.6.4.13</ecNumber>
    </submittedName>
</protein>
<evidence type="ECO:0000313" key="4">
    <source>
        <dbReference type="Proteomes" id="UP000683360"/>
    </source>
</evidence>
<gene>
    <name evidence="3" type="ORF">MEDL_45792</name>
</gene>
<dbReference type="InterPro" id="IPR012677">
    <property type="entry name" value="Nucleotide-bd_a/b_plait_sf"/>
</dbReference>
<keyword evidence="4" id="KW-1185">Reference proteome</keyword>
<dbReference type="GO" id="GO:0003724">
    <property type="term" value="F:RNA helicase activity"/>
    <property type="evidence" value="ECO:0007669"/>
    <property type="project" value="UniProtKB-EC"/>
</dbReference>
<dbReference type="GO" id="GO:0016787">
    <property type="term" value="F:hydrolase activity"/>
    <property type="evidence" value="ECO:0007669"/>
    <property type="project" value="UniProtKB-KW"/>
</dbReference>
<evidence type="ECO:0000313" key="3">
    <source>
        <dbReference type="EMBL" id="CAG2233106.1"/>
    </source>
</evidence>
<sequence>MKGVWCIDNSINGKAIRGVRDTVNEVLNVLRRDQGTKHKFQLKSPADVDTKLQKMLFKTFSRNLCHFLGHDKAGYLVVNKYQHVKVFPGSSLKSLGLLPDWIVIEQVLKTSNDFAINITIVPDEWIHEAMKERMMQLDLDSLKERRVEQVAVFNVGEQVFREEISLYSHDRKHAIEFETIIKDRVEHLRKQYKYEKSEQCLSSAQNGVRVVIETGMDIVDVLMADEYTTLFITGIPKFIEEKSEEDMIKTFEKFGKIVKVEKFRNSRNKNNWGRITFENKECAKQAVVEMKES</sequence>
<keyword evidence="1" id="KW-0694">RNA-binding</keyword>
<keyword evidence="3" id="KW-0378">Hydrolase</keyword>
<dbReference type="CDD" id="cd00590">
    <property type="entry name" value="RRM_SF"/>
    <property type="match status" value="1"/>
</dbReference>
<reference evidence="3" key="1">
    <citation type="submission" date="2021-03" db="EMBL/GenBank/DDBJ databases">
        <authorList>
            <person name="Bekaert M."/>
        </authorList>
    </citation>
    <scope>NUCLEOTIDE SEQUENCE</scope>
</reference>
<dbReference type="AlphaFoldDB" id="A0A8S3TTT6"/>
<dbReference type="GO" id="GO:0003723">
    <property type="term" value="F:RNA binding"/>
    <property type="evidence" value="ECO:0007669"/>
    <property type="project" value="UniProtKB-UniRule"/>
</dbReference>
<dbReference type="EC" id="3.6.4.13" evidence="3"/>
<proteinExistence type="predicted"/>
<accession>A0A8S3TTT6</accession>
<dbReference type="Proteomes" id="UP000683360">
    <property type="component" value="Unassembled WGS sequence"/>
</dbReference>
<comment type="caution">
    <text evidence="3">The sequence shown here is derived from an EMBL/GenBank/DDBJ whole genome shotgun (WGS) entry which is preliminary data.</text>
</comment>
<feature type="domain" description="RRM" evidence="2">
    <location>
        <begin position="228"/>
        <end position="293"/>
    </location>
</feature>
<dbReference type="InterPro" id="IPR000504">
    <property type="entry name" value="RRM_dom"/>
</dbReference>
<dbReference type="SUPFAM" id="SSF54928">
    <property type="entry name" value="RNA-binding domain, RBD"/>
    <property type="match status" value="1"/>
</dbReference>
<dbReference type="PROSITE" id="PS50102">
    <property type="entry name" value="RRM"/>
    <property type="match status" value="1"/>
</dbReference>
<dbReference type="InterPro" id="IPR035979">
    <property type="entry name" value="RBD_domain_sf"/>
</dbReference>
<dbReference type="EMBL" id="CAJPWZ010002200">
    <property type="protein sequence ID" value="CAG2233106.1"/>
    <property type="molecule type" value="Genomic_DNA"/>
</dbReference>
<dbReference type="Gene3D" id="3.30.70.330">
    <property type="match status" value="1"/>
</dbReference>
<evidence type="ECO:0000256" key="1">
    <source>
        <dbReference type="PROSITE-ProRule" id="PRU00176"/>
    </source>
</evidence>
<dbReference type="Pfam" id="PF00076">
    <property type="entry name" value="RRM_1"/>
    <property type="match status" value="1"/>
</dbReference>
<organism evidence="3 4">
    <name type="scientific">Mytilus edulis</name>
    <name type="common">Blue mussel</name>
    <dbReference type="NCBI Taxonomy" id="6550"/>
    <lineage>
        <taxon>Eukaryota</taxon>
        <taxon>Metazoa</taxon>
        <taxon>Spiralia</taxon>
        <taxon>Lophotrochozoa</taxon>
        <taxon>Mollusca</taxon>
        <taxon>Bivalvia</taxon>
        <taxon>Autobranchia</taxon>
        <taxon>Pteriomorphia</taxon>
        <taxon>Mytilida</taxon>
        <taxon>Mytiloidea</taxon>
        <taxon>Mytilidae</taxon>
        <taxon>Mytilinae</taxon>
        <taxon>Mytilus</taxon>
    </lineage>
</organism>
<name>A0A8S3TTT6_MYTED</name>